<accession>E1ZK94</accession>
<feature type="compositionally biased region" description="Polar residues" evidence="1">
    <location>
        <begin position="125"/>
        <end position="134"/>
    </location>
</feature>
<sequence length="195" mass="19790">MPNTAAALLDKVAQPPATQPPPPPWGSVPAAPGARSPPTKHGVPAAAAAPESTWGARASHNLAHESSSEYEDDSFLDGGEEDSEEAGMATSRAPSVKVVNPPRVPALPTHSGGSTPRAVSFADLGQSSRPSSGRQVHLNCAAGRPGSPAAALRSYSPCSCRETGLGAGSPRSAILRSPACGGSWLRSGQHDFDSN</sequence>
<proteinExistence type="predicted"/>
<protein>
    <submittedName>
        <fullName evidence="2">Uncharacterized protein</fullName>
    </submittedName>
</protein>
<evidence type="ECO:0000313" key="2">
    <source>
        <dbReference type="EMBL" id="EFN53655.1"/>
    </source>
</evidence>
<keyword evidence="3" id="KW-1185">Reference proteome</keyword>
<dbReference type="GeneID" id="17353139"/>
<feature type="region of interest" description="Disordered" evidence="1">
    <location>
        <begin position="1"/>
        <end position="136"/>
    </location>
</feature>
<dbReference type="KEGG" id="cvr:CHLNCDRAFT_53553"/>
<dbReference type="EMBL" id="GL433850">
    <property type="protein sequence ID" value="EFN53655.1"/>
    <property type="molecule type" value="Genomic_DNA"/>
</dbReference>
<feature type="compositionally biased region" description="Pro residues" evidence="1">
    <location>
        <begin position="17"/>
        <end position="26"/>
    </location>
</feature>
<dbReference type="Proteomes" id="UP000008141">
    <property type="component" value="Unassembled WGS sequence"/>
</dbReference>
<organism evidence="3">
    <name type="scientific">Chlorella variabilis</name>
    <name type="common">Green alga</name>
    <dbReference type="NCBI Taxonomy" id="554065"/>
    <lineage>
        <taxon>Eukaryota</taxon>
        <taxon>Viridiplantae</taxon>
        <taxon>Chlorophyta</taxon>
        <taxon>core chlorophytes</taxon>
        <taxon>Trebouxiophyceae</taxon>
        <taxon>Chlorellales</taxon>
        <taxon>Chlorellaceae</taxon>
        <taxon>Chlorella clade</taxon>
        <taxon>Chlorella</taxon>
    </lineage>
</organism>
<feature type="compositionally biased region" description="Acidic residues" evidence="1">
    <location>
        <begin position="68"/>
        <end position="85"/>
    </location>
</feature>
<reference evidence="2 3" key="1">
    <citation type="journal article" date="2010" name="Plant Cell">
        <title>The Chlorella variabilis NC64A genome reveals adaptation to photosymbiosis, coevolution with viruses, and cryptic sex.</title>
        <authorList>
            <person name="Blanc G."/>
            <person name="Duncan G."/>
            <person name="Agarkova I."/>
            <person name="Borodovsky M."/>
            <person name="Gurnon J."/>
            <person name="Kuo A."/>
            <person name="Lindquist E."/>
            <person name="Lucas S."/>
            <person name="Pangilinan J."/>
            <person name="Polle J."/>
            <person name="Salamov A."/>
            <person name="Terry A."/>
            <person name="Yamada T."/>
            <person name="Dunigan D.D."/>
            <person name="Grigoriev I.V."/>
            <person name="Claverie J.M."/>
            <person name="Van Etten J.L."/>
        </authorList>
    </citation>
    <scope>NUCLEOTIDE SEQUENCE [LARGE SCALE GENOMIC DNA]</scope>
    <source>
        <strain evidence="2 3">NC64A</strain>
    </source>
</reference>
<dbReference type="InParanoid" id="E1ZK94"/>
<evidence type="ECO:0000256" key="1">
    <source>
        <dbReference type="SAM" id="MobiDB-lite"/>
    </source>
</evidence>
<evidence type="ECO:0000313" key="3">
    <source>
        <dbReference type="Proteomes" id="UP000008141"/>
    </source>
</evidence>
<name>E1ZK94_CHLVA</name>
<gene>
    <name evidence="2" type="ORF">CHLNCDRAFT_53553</name>
</gene>
<dbReference type="RefSeq" id="XP_005845757.1">
    <property type="nucleotide sequence ID" value="XM_005845695.1"/>
</dbReference>
<dbReference type="AlphaFoldDB" id="E1ZK94"/>